<name>A0A1I6CW62_9FIRM</name>
<dbReference type="AlphaFoldDB" id="A0A1I6CW62"/>
<dbReference type="STRING" id="39060.SAMN05660706_102181"/>
<dbReference type="Proteomes" id="UP000199584">
    <property type="component" value="Unassembled WGS sequence"/>
</dbReference>
<dbReference type="EMBL" id="FOYM01000002">
    <property type="protein sequence ID" value="SFQ97454.1"/>
    <property type="molecule type" value="Genomic_DNA"/>
</dbReference>
<dbReference type="RefSeq" id="WP_092481844.1">
    <property type="nucleotide sequence ID" value="NZ_FOYM01000002.1"/>
</dbReference>
<dbReference type="NCBIfam" id="NF003323">
    <property type="entry name" value="PRK04334.1-3"/>
    <property type="match status" value="1"/>
</dbReference>
<dbReference type="Gene3D" id="3.10.520.10">
    <property type="entry name" value="ApbE-like domains"/>
    <property type="match status" value="1"/>
</dbReference>
<keyword evidence="2" id="KW-1185">Reference proteome</keyword>
<gene>
    <name evidence="1" type="ORF">SAMN05660706_102181</name>
</gene>
<dbReference type="OrthoDB" id="9787842at2"/>
<organism evidence="1 2">
    <name type="scientific">Desulfoscipio geothermicus DSM 3669</name>
    <dbReference type="NCBI Taxonomy" id="1121426"/>
    <lineage>
        <taxon>Bacteria</taxon>
        <taxon>Bacillati</taxon>
        <taxon>Bacillota</taxon>
        <taxon>Clostridia</taxon>
        <taxon>Eubacteriales</taxon>
        <taxon>Desulfallaceae</taxon>
        <taxon>Desulfoscipio</taxon>
    </lineage>
</organism>
<dbReference type="InterPro" id="IPR007183">
    <property type="entry name" value="UPF0280"/>
</dbReference>
<dbReference type="InterPro" id="IPR003374">
    <property type="entry name" value="ApbE-like_sf"/>
</dbReference>
<reference evidence="2" key="1">
    <citation type="submission" date="2016-10" db="EMBL/GenBank/DDBJ databases">
        <authorList>
            <person name="Varghese N."/>
            <person name="Submissions S."/>
        </authorList>
    </citation>
    <scope>NUCLEOTIDE SEQUENCE [LARGE SCALE GENOMIC DNA]</scope>
    <source>
        <strain evidence="2">DSM 3669</strain>
    </source>
</reference>
<dbReference type="PIRSF" id="PIRSF006421">
    <property type="entry name" value="UCP006421"/>
    <property type="match status" value="1"/>
</dbReference>
<accession>A0A1I6CW62</accession>
<evidence type="ECO:0000313" key="1">
    <source>
        <dbReference type="EMBL" id="SFQ97454.1"/>
    </source>
</evidence>
<evidence type="ECO:0008006" key="3">
    <source>
        <dbReference type="Google" id="ProtNLM"/>
    </source>
</evidence>
<dbReference type="SUPFAM" id="SSF143631">
    <property type="entry name" value="ApbE-like"/>
    <property type="match status" value="1"/>
</dbReference>
<evidence type="ECO:0000313" key="2">
    <source>
        <dbReference type="Proteomes" id="UP000199584"/>
    </source>
</evidence>
<sequence>MKYIERTYRLLHRQEDLAFFQVLIKETDLDIGVLRSKLTPELVAGTRRQVMSVRSQLEQYIACDVTFVKTLKPYKPVPGAPEIVKLMADAATRAGIGPMSAVAGTIAQYVGGYLVKRSREVIVENGGDIYIRSERMRKIGVFAGPSPFTNRLALEIQPHQTPLGVCTSSGTVGHSLSLGRADAVVVLAPSAALADAVATAAGNLVQEEDDLQAAVDFALGIKSIIGAVAIKNDKLAAAGNIKLAPM</sequence>
<proteinExistence type="predicted"/>
<protein>
    <recommendedName>
        <fullName evidence="3">Thiamine biosynthesis protein ApbE</fullName>
    </recommendedName>
</protein>